<evidence type="ECO:0000313" key="7">
    <source>
        <dbReference type="Proteomes" id="UP000270924"/>
    </source>
</evidence>
<organism evidence="6 7">
    <name type="scientific">Wuchereria bancrofti</name>
    <dbReference type="NCBI Taxonomy" id="6293"/>
    <lineage>
        <taxon>Eukaryota</taxon>
        <taxon>Metazoa</taxon>
        <taxon>Ecdysozoa</taxon>
        <taxon>Nematoda</taxon>
        <taxon>Chromadorea</taxon>
        <taxon>Rhabditida</taxon>
        <taxon>Spirurina</taxon>
        <taxon>Spiruromorpha</taxon>
        <taxon>Filarioidea</taxon>
        <taxon>Onchocercidae</taxon>
        <taxon>Wuchereria</taxon>
    </lineage>
</organism>
<accession>A0A3P7DMH9</accession>
<dbReference type="FunCoup" id="A0A3P7DMH9">
    <property type="interactions" value="1981"/>
</dbReference>
<dbReference type="OrthoDB" id="275000at2759"/>
<protein>
    <recommendedName>
        <fullName evidence="4">Large ribosomal subunit protein bL17m</fullName>
    </recommendedName>
    <alternativeName>
        <fullName evidence="5">39S ribosomal protein L17, mitochondrial</fullName>
    </alternativeName>
</protein>
<dbReference type="InterPro" id="IPR000456">
    <property type="entry name" value="Ribosomal_bL17"/>
</dbReference>
<dbReference type="OMA" id="HKPTMEM"/>
<dbReference type="PANTHER" id="PTHR14413:SF16">
    <property type="entry name" value="LARGE RIBOSOMAL SUBUNIT PROTEIN BL17M"/>
    <property type="match status" value="1"/>
</dbReference>
<dbReference type="Gene3D" id="3.90.1030.10">
    <property type="entry name" value="Ribosomal protein L17"/>
    <property type="match status" value="1"/>
</dbReference>
<evidence type="ECO:0000256" key="3">
    <source>
        <dbReference type="ARBA" id="ARBA00023274"/>
    </source>
</evidence>
<dbReference type="AlphaFoldDB" id="A0A3P7DMH9"/>
<dbReference type="InterPro" id="IPR036373">
    <property type="entry name" value="Ribosomal_bL17_sf"/>
</dbReference>
<dbReference type="InParanoid" id="A0A3P7DMH9"/>
<dbReference type="GO" id="GO:0003735">
    <property type="term" value="F:structural constituent of ribosome"/>
    <property type="evidence" value="ECO:0007669"/>
    <property type="project" value="InterPro"/>
</dbReference>
<gene>
    <name evidence="6" type="ORF">WBA_LOCUS4477</name>
</gene>
<evidence type="ECO:0000256" key="2">
    <source>
        <dbReference type="ARBA" id="ARBA00022980"/>
    </source>
</evidence>
<dbReference type="GO" id="GO:0005762">
    <property type="term" value="C:mitochondrial large ribosomal subunit"/>
    <property type="evidence" value="ECO:0007669"/>
    <property type="project" value="TreeGrafter"/>
</dbReference>
<dbReference type="SUPFAM" id="SSF64263">
    <property type="entry name" value="Prokaryotic ribosomal protein L17"/>
    <property type="match status" value="1"/>
</dbReference>
<sequence>MRVVVIEISVVIEVSYVMGILKEAEQPTIGSLQVTKLYKSVCDKFFPKVLLSNGMSASRTVTWLPRIPKAVKIGHIPQRLKSPRLDFQRARLEILRRMCSTLFREERAEFRFHRAVELRPYVERLLQFGILRGSEDPYTKEMVDWWIMDGDIREKFFEVYVPRFREKEGPFTSLYFIQDDPSEGHFHRGVIELNGMKKKSDCSNPYPPIVIEQMDYSHNLLNVLLKNAIYQQMSNLQTQHASAK</sequence>
<name>A0A3P7DMH9_WUCBA</name>
<dbReference type="Pfam" id="PF01196">
    <property type="entry name" value="Ribosomal_L17"/>
    <property type="match status" value="1"/>
</dbReference>
<keyword evidence="7" id="KW-1185">Reference proteome</keyword>
<reference evidence="6 7" key="1">
    <citation type="submission" date="2018-11" db="EMBL/GenBank/DDBJ databases">
        <authorList>
            <consortium name="Pathogen Informatics"/>
        </authorList>
    </citation>
    <scope>NUCLEOTIDE SEQUENCE [LARGE SCALE GENOMIC DNA]</scope>
</reference>
<dbReference type="Proteomes" id="UP000270924">
    <property type="component" value="Unassembled WGS sequence"/>
</dbReference>
<comment type="similarity">
    <text evidence="1">Belongs to the bacterial ribosomal protein bL17 family.</text>
</comment>
<evidence type="ECO:0000256" key="5">
    <source>
        <dbReference type="ARBA" id="ARBA00035413"/>
    </source>
</evidence>
<evidence type="ECO:0000256" key="1">
    <source>
        <dbReference type="ARBA" id="ARBA00008777"/>
    </source>
</evidence>
<dbReference type="EMBL" id="UYWW01001862">
    <property type="protein sequence ID" value="VDM11091.1"/>
    <property type="molecule type" value="Genomic_DNA"/>
</dbReference>
<keyword evidence="3" id="KW-0687">Ribonucleoprotein</keyword>
<dbReference type="GO" id="GO:0006412">
    <property type="term" value="P:translation"/>
    <property type="evidence" value="ECO:0007669"/>
    <property type="project" value="InterPro"/>
</dbReference>
<evidence type="ECO:0000313" key="6">
    <source>
        <dbReference type="EMBL" id="VDM11091.1"/>
    </source>
</evidence>
<keyword evidence="2" id="KW-0689">Ribosomal protein</keyword>
<proteinExistence type="inferred from homology"/>
<evidence type="ECO:0000256" key="4">
    <source>
        <dbReference type="ARBA" id="ARBA00035290"/>
    </source>
</evidence>
<dbReference type="PANTHER" id="PTHR14413">
    <property type="entry name" value="RIBOSOMAL PROTEIN L17"/>
    <property type="match status" value="1"/>
</dbReference>